<keyword evidence="6" id="KW-0742">SOS response</keyword>
<dbReference type="InterPro" id="IPR006197">
    <property type="entry name" value="Peptidase_S24_LexA"/>
</dbReference>
<dbReference type="Gene3D" id="2.10.109.10">
    <property type="entry name" value="Umud Fragment, subunit A"/>
    <property type="match status" value="1"/>
</dbReference>
<dbReference type="Pfam" id="PF00717">
    <property type="entry name" value="Peptidase_S24"/>
    <property type="match status" value="1"/>
</dbReference>
<keyword evidence="24" id="KW-1185">Reference proteome</keyword>
<dbReference type="EMBL" id="DAESCB010000001">
    <property type="protein sequence ID" value="HBH7040557.1"/>
    <property type="molecule type" value="Genomic_DNA"/>
</dbReference>
<dbReference type="EMBL" id="ABBJDF010000009">
    <property type="protein sequence ID" value="EHT9938885.1"/>
    <property type="molecule type" value="Genomic_DNA"/>
</dbReference>
<dbReference type="Proteomes" id="UP001164536">
    <property type="component" value="Chromosome"/>
</dbReference>
<evidence type="ECO:0000256" key="3">
    <source>
        <dbReference type="ARBA" id="ARBA00022801"/>
    </source>
</evidence>
<keyword evidence="14" id="KW-0548">Nucleotidyltransferase</keyword>
<dbReference type="Proteomes" id="UP000789647">
    <property type="component" value="Chromosome"/>
</dbReference>
<dbReference type="Proteomes" id="UP000885148">
    <property type="component" value="Unassembled WGS sequence"/>
</dbReference>
<reference evidence="20" key="1">
    <citation type="submission" date="2015-09" db="EMBL/GenBank/DDBJ databases">
        <title>Prevalence of NDMs in South Africa.</title>
        <authorList>
            <person name="Osei Sekyere J."/>
            <person name="Govinden U."/>
            <person name="Essack S."/>
            <person name="Haldorsen B."/>
            <person name="Samuelsen O."/>
            <person name="Aasnaes B."/>
            <person name="Sundsfjord A."/>
        </authorList>
    </citation>
    <scope>NUCLEOTIDE SEQUENCE [LARGE SCALE GENOMIC DNA]</scope>
    <source>
        <strain evidence="20">ST62:944112508</strain>
    </source>
</reference>
<dbReference type="GeneID" id="87001141"/>
<evidence type="ECO:0000313" key="12">
    <source>
        <dbReference type="EMBL" id="ELV3680653.1"/>
    </source>
</evidence>
<reference evidence="23" key="6">
    <citation type="submission" date="2020-06" db="EMBL/GenBank/DDBJ databases">
        <title>REHAB project genomes.</title>
        <authorList>
            <person name="Shaw L.P."/>
        </authorList>
    </citation>
    <scope>NUCLEOTIDE SEQUENCE [LARGE SCALE GENOMIC DNA]</scope>
    <source>
        <strain evidence="23">RHBSTW-00370</strain>
    </source>
</reference>
<dbReference type="GO" id="GO:0009432">
    <property type="term" value="P:SOS response"/>
    <property type="evidence" value="ECO:0007669"/>
    <property type="project" value="UniProtKB-KW"/>
</dbReference>
<evidence type="ECO:0000256" key="2">
    <source>
        <dbReference type="ARBA" id="ARBA00022763"/>
    </source>
</evidence>
<dbReference type="PANTHER" id="PTHR33516">
    <property type="entry name" value="LEXA REPRESSOR"/>
    <property type="match status" value="1"/>
</dbReference>
<dbReference type="EMBL" id="CP032184">
    <property type="protein sequence ID" value="AXZ48315.1"/>
    <property type="molecule type" value="Genomic_DNA"/>
</dbReference>
<evidence type="ECO:0000259" key="8">
    <source>
        <dbReference type="Pfam" id="PF00717"/>
    </source>
</evidence>
<gene>
    <name evidence="14" type="primary">umuD</name>
    <name evidence="10" type="ORF">AI2935V1_2490</name>
    <name evidence="9" type="ORF">AM363_15950</name>
    <name evidence="16" type="ORF">AN672_18320</name>
    <name evidence="17" type="ORF">B9P89_04135</name>
    <name evidence="18" type="ORF">HV178_11700</name>
    <name evidence="14" type="ORF">I9Y29_004486</name>
    <name evidence="15" type="ORF">KV121_000548</name>
    <name evidence="11" type="ORF">KY227_001950</name>
    <name evidence="19" type="ORF">O4000_11655</name>
    <name evidence="13" type="ORF">PQQ21_002082</name>
    <name evidence="12" type="ORF">SGX49_003095</name>
</gene>
<reference evidence="19" key="11">
    <citation type="submission" date="2022-12" db="EMBL/GenBank/DDBJ databases">
        <title>2953647.</title>
        <authorList>
            <person name="Hergert J."/>
            <person name="Casey R."/>
            <person name="Wagner J."/>
            <person name="Young E.L."/>
            <person name="Oakeson K.F."/>
        </authorList>
    </citation>
    <scope>NUCLEOTIDE SEQUENCE</scope>
    <source>
        <strain evidence="19">2953647</strain>
    </source>
</reference>
<reference evidence="16 20" key="2">
    <citation type="journal article" date="2017" name="PLoS ONE">
        <title>Genomic and phenotypic characterisation of fluoroquinolone resistance mechanisms in Enterobacteriaceae in Durban, South Africa.</title>
        <authorList>
            <person name="Osei Sekyere J."/>
            <person name="Amoako D.G."/>
        </authorList>
    </citation>
    <scope>NUCLEOTIDE SEQUENCE [LARGE SCALE GENOMIC DNA]</scope>
    <source>
        <strain evidence="16 20">ST62:944112508</strain>
    </source>
</reference>
<reference evidence="9 22" key="5">
    <citation type="submission" date="2018-09" db="EMBL/GenBank/DDBJ databases">
        <title>Whole genome sequencing of Citrobacter freundii AR_0116.</title>
        <authorList>
            <person name="Conlan S."/>
            <person name="Thomas P.J."/>
            <person name="Mullikin J."/>
            <person name="Frank K.M."/>
            <person name="Segre J.A."/>
        </authorList>
    </citation>
    <scope>NUCLEOTIDE SEQUENCE [LARGE SCALE GENOMIC DNA]</scope>
    <source>
        <strain evidence="9 22">AR_0116</strain>
    </source>
</reference>
<dbReference type="EMBL" id="LJEB01000087">
    <property type="protein sequence ID" value="KPR53871.1"/>
    <property type="molecule type" value="Genomic_DNA"/>
</dbReference>
<evidence type="ECO:0000313" key="10">
    <source>
        <dbReference type="EMBL" id="CAH6590244.1"/>
    </source>
</evidence>
<dbReference type="NCBIfam" id="NF007621">
    <property type="entry name" value="PRK10276.1"/>
    <property type="match status" value="1"/>
</dbReference>
<dbReference type="Proteomes" id="UP000050520">
    <property type="component" value="Unassembled WGS sequence"/>
</dbReference>
<evidence type="ECO:0000256" key="4">
    <source>
        <dbReference type="ARBA" id="ARBA00022813"/>
    </source>
</evidence>
<evidence type="ECO:0000313" key="21">
    <source>
        <dbReference type="Proteomes" id="UP000215827"/>
    </source>
</evidence>
<dbReference type="InterPro" id="IPR036286">
    <property type="entry name" value="LexA/Signal_pep-like_sf"/>
</dbReference>
<keyword evidence="14" id="KW-0808">Transferase</keyword>
<keyword evidence="2" id="KW-0227">DNA damage</keyword>
<comment type="similarity">
    <text evidence="1 7">Belongs to the peptidase S24 family.</text>
</comment>
<evidence type="ECO:0000313" key="23">
    <source>
        <dbReference type="Proteomes" id="UP000512222"/>
    </source>
</evidence>
<evidence type="ECO:0000256" key="6">
    <source>
        <dbReference type="ARBA" id="ARBA00023236"/>
    </source>
</evidence>
<dbReference type="Proteomes" id="UP000512222">
    <property type="component" value="Chromosome"/>
</dbReference>
<dbReference type="AlphaFoldDB" id="A0A0D7M188"/>
<evidence type="ECO:0000256" key="5">
    <source>
        <dbReference type="ARBA" id="ARBA00023204"/>
    </source>
</evidence>
<dbReference type="Proteomes" id="UP001279522">
    <property type="component" value="Unassembled WGS sequence"/>
</dbReference>
<reference evidence="11" key="9">
    <citation type="submission" date="2021-07" db="EMBL/GenBank/DDBJ databases">
        <authorList>
            <consortium name="Clinical and Environmental Microbiology Branch: Whole genome sequencing antimicrobial resistance pathogens in the healthcare setting"/>
        </authorList>
    </citation>
    <scope>NUCLEOTIDE SEQUENCE</scope>
    <source>
        <strain evidence="11">2021DK-00049</strain>
        <strain evidence="13">2023GN-00102</strain>
        <strain evidence="12">2023GN-00287</strain>
    </source>
</reference>
<keyword evidence="3 7" id="KW-0378">Hydrolase</keyword>
<dbReference type="Proteomes" id="UP000263627">
    <property type="component" value="Chromosome"/>
</dbReference>
<evidence type="ECO:0000313" key="9">
    <source>
        <dbReference type="EMBL" id="AXZ48315.1"/>
    </source>
</evidence>
<dbReference type="EMBL" id="CP114564">
    <property type="protein sequence ID" value="WAZ59512.1"/>
    <property type="molecule type" value="Genomic_DNA"/>
</dbReference>
<reference evidence="14" key="7">
    <citation type="submission" date="2020-09" db="EMBL/GenBank/DDBJ databases">
        <authorList>
            <consortium name="NCBI Pathogen Detection Project"/>
        </authorList>
    </citation>
    <scope>NUCLEOTIDE SEQUENCE</scope>
    <source>
        <strain evidence="15">91871</strain>
        <strain evidence="14">O50</strain>
    </source>
</reference>
<dbReference type="EMBL" id="ABOSXX010000014">
    <property type="protein sequence ID" value="ELV3680653.1"/>
    <property type="molecule type" value="Genomic_DNA"/>
</dbReference>
<sequence>MLFFQPVEHREIKHFPLFSDLVPCGFPSPAQDYVEKRIDLNDLLVQHPSATYFVKSSGDSMMGAGIGAGDLLVVDSARKAAHGDIVVAAIEGEFTVKRLQLHPVVMLKPENSAYAPIMIGSEDTLDIFGVVTFIIKSAG</sequence>
<dbReference type="SUPFAM" id="SSF51306">
    <property type="entry name" value="LexA/Signal peptidase"/>
    <property type="match status" value="1"/>
</dbReference>
<dbReference type="RefSeq" id="WP_003020321.1">
    <property type="nucleotide sequence ID" value="NZ_AP026940.1"/>
</dbReference>
<dbReference type="EMBL" id="NEFA01000003">
    <property type="protein sequence ID" value="OYR06706.1"/>
    <property type="molecule type" value="Genomic_DNA"/>
</dbReference>
<dbReference type="GO" id="GO:0003887">
    <property type="term" value="F:DNA-directed DNA polymerase activity"/>
    <property type="evidence" value="ECO:0007669"/>
    <property type="project" value="UniProtKB-EC"/>
</dbReference>
<keyword evidence="5" id="KW-0234">DNA repair</keyword>
<keyword evidence="4 7" id="KW-0068">Autocatalytic cleavage</keyword>
<dbReference type="InterPro" id="IPR015927">
    <property type="entry name" value="Peptidase_S24_S26A/B/C"/>
</dbReference>
<protein>
    <submittedName>
        <fullName evidence="16">DNA polymerase V subunit UmuD</fullName>
    </submittedName>
    <submittedName>
        <fullName evidence="10">LexA repressor</fullName>
    </submittedName>
    <submittedName>
        <fullName evidence="14">Translesion error-prone DNA polymerase V autoproteolytic subunit</fullName>
        <ecNumber evidence="14">2.7.7.7</ecNumber>
    </submittedName>
</protein>
<evidence type="ECO:0000313" key="24">
    <source>
        <dbReference type="Proteomes" id="UP001164536"/>
    </source>
</evidence>
<evidence type="ECO:0000313" key="18">
    <source>
        <dbReference type="EMBL" id="QLV30605.1"/>
    </source>
</evidence>
<evidence type="ECO:0000313" key="13">
    <source>
        <dbReference type="EMBL" id="EMN4144830.1"/>
    </source>
</evidence>
<dbReference type="EMBL" id="ABKLER030000007">
    <property type="protein sequence ID" value="EMN4144830.1"/>
    <property type="molecule type" value="Genomic_DNA"/>
</dbReference>
<dbReference type="CDD" id="cd06529">
    <property type="entry name" value="S24_LexA-like"/>
    <property type="match status" value="1"/>
</dbReference>
<dbReference type="Proteomes" id="UP000215827">
    <property type="component" value="Unassembled WGS sequence"/>
</dbReference>
<dbReference type="InterPro" id="IPR039418">
    <property type="entry name" value="LexA-like"/>
</dbReference>
<accession>A0A0D7M188</accession>
<dbReference type="EMBL" id="OW995941">
    <property type="protein sequence ID" value="CAH6590244.1"/>
    <property type="molecule type" value="Genomic_DNA"/>
</dbReference>
<dbReference type="GO" id="GO:0016787">
    <property type="term" value="F:hydrolase activity"/>
    <property type="evidence" value="ECO:0007669"/>
    <property type="project" value="UniProtKB-KW"/>
</dbReference>
<feature type="domain" description="Peptidase S24/S26A/S26B/S26C" evidence="8">
    <location>
        <begin position="16"/>
        <end position="131"/>
    </location>
</feature>
<reference evidence="10" key="10">
    <citation type="submission" date="2022-05" db="EMBL/GenBank/DDBJ databases">
        <authorList>
            <person name="Alioto T."/>
            <person name="Alioto T."/>
            <person name="Gomez Garrido J."/>
        </authorList>
    </citation>
    <scope>NUCLEOTIDE SEQUENCE</scope>
    <source>
        <strain evidence="10">112</strain>
    </source>
</reference>
<reference evidence="14" key="4">
    <citation type="journal article" date="2018" name="Genome Biol.">
        <title>SKESA: strategic k-mer extension for scrupulous assemblies.</title>
        <authorList>
            <person name="Souvorov A."/>
            <person name="Agarwala R."/>
            <person name="Lipman D.J."/>
        </authorList>
    </citation>
    <scope>NUCLEOTIDE SEQUENCE</scope>
    <source>
        <strain evidence="15">91871</strain>
        <strain evidence="14">O50</strain>
    </source>
</reference>
<dbReference type="PRINTS" id="PR00726">
    <property type="entry name" value="LEXASERPTASE"/>
</dbReference>
<dbReference type="GO" id="GO:0006281">
    <property type="term" value="P:DNA repair"/>
    <property type="evidence" value="ECO:0007669"/>
    <property type="project" value="UniProtKB-KW"/>
</dbReference>
<evidence type="ECO:0000313" key="22">
    <source>
        <dbReference type="Proteomes" id="UP000263627"/>
    </source>
</evidence>
<dbReference type="PANTHER" id="PTHR33516:SF2">
    <property type="entry name" value="LEXA REPRESSOR-RELATED"/>
    <property type="match status" value="1"/>
</dbReference>
<proteinExistence type="inferred from homology"/>
<reference evidence="18" key="8">
    <citation type="journal article" date="2021" name="Microb. Genom.">
        <title>A genomic epidemiological study shows that prevalence of antimicrobial resistance in Enterobacterales is associated with the livestock host, as well as antimicrobial usage.</title>
        <authorList>
            <person name="AbuOun M."/>
            <person name="Jones H."/>
            <person name="Stubberfield E."/>
            <person name="Gilson D."/>
            <person name="Shaw L.P."/>
            <person name="Hubbard A.T.M."/>
            <person name="Chau K.K."/>
            <person name="Sebra R."/>
            <person name="Peto T.E.A."/>
            <person name="Crook D.W."/>
            <person name="Read D.S."/>
            <person name="Gweon H.S."/>
            <person name="Walker A.S."/>
            <person name="Stoesser N."/>
            <person name="Smith R.P."/>
            <person name="Anjum M.F."/>
            <person name="On Behalf Of The Rehab Consortium."/>
        </authorList>
    </citation>
    <scope>NUCLEOTIDE SEQUENCE</scope>
    <source>
        <strain evidence="18">RHBSTW-00370</strain>
    </source>
</reference>
<evidence type="ECO:0000313" key="11">
    <source>
        <dbReference type="EMBL" id="EHT9938885.1"/>
    </source>
</evidence>
<dbReference type="MEROPS" id="S24.003"/>
<dbReference type="GO" id="GO:0003677">
    <property type="term" value="F:DNA binding"/>
    <property type="evidence" value="ECO:0007669"/>
    <property type="project" value="InterPro"/>
</dbReference>
<name>A0A0D7M188_CITFR</name>
<evidence type="ECO:0000313" key="20">
    <source>
        <dbReference type="Proteomes" id="UP000050520"/>
    </source>
</evidence>
<evidence type="ECO:0000313" key="14">
    <source>
        <dbReference type="EMBL" id="HAT3899997.1"/>
    </source>
</evidence>
<evidence type="ECO:0000256" key="7">
    <source>
        <dbReference type="RuleBase" id="RU003991"/>
    </source>
</evidence>
<dbReference type="EMBL" id="DACSXJ010000042">
    <property type="protein sequence ID" value="HAT3899997.1"/>
    <property type="molecule type" value="Genomic_DNA"/>
</dbReference>
<dbReference type="STRING" id="1333848.CFNIH1_18345"/>
<reference evidence="17 21" key="3">
    <citation type="submission" date="2017-04" db="EMBL/GenBank/DDBJ databases">
        <title>Emergence of KPC-2-producing Citrobacter isolates from sediments of a Chinese river.</title>
        <authorList>
            <person name="Zheng B."/>
        </authorList>
    </citation>
    <scope>NUCLEOTIDE SEQUENCE [LARGE SCALE GENOMIC DNA]</scope>
    <source>
        <strain evidence="17 21">C191</strain>
    </source>
</reference>
<evidence type="ECO:0000313" key="17">
    <source>
        <dbReference type="EMBL" id="OYR06706.1"/>
    </source>
</evidence>
<dbReference type="EMBL" id="CP056573">
    <property type="protein sequence ID" value="QLV30605.1"/>
    <property type="molecule type" value="Genomic_DNA"/>
</dbReference>
<evidence type="ECO:0000313" key="19">
    <source>
        <dbReference type="EMBL" id="WAZ59512.1"/>
    </source>
</evidence>
<dbReference type="EC" id="2.7.7.7" evidence="14"/>
<evidence type="ECO:0000313" key="15">
    <source>
        <dbReference type="EMBL" id="HBH7040557.1"/>
    </source>
</evidence>
<evidence type="ECO:0000256" key="1">
    <source>
        <dbReference type="ARBA" id="ARBA00007484"/>
    </source>
</evidence>
<evidence type="ECO:0000313" key="16">
    <source>
        <dbReference type="EMBL" id="KPR53871.1"/>
    </source>
</evidence>
<dbReference type="GO" id="GO:0006355">
    <property type="term" value="P:regulation of DNA-templated transcription"/>
    <property type="evidence" value="ECO:0007669"/>
    <property type="project" value="InterPro"/>
</dbReference>
<organism evidence="14">
    <name type="scientific">Citrobacter freundii</name>
    <dbReference type="NCBI Taxonomy" id="546"/>
    <lineage>
        <taxon>Bacteria</taxon>
        <taxon>Pseudomonadati</taxon>
        <taxon>Pseudomonadota</taxon>
        <taxon>Gammaproteobacteria</taxon>
        <taxon>Enterobacterales</taxon>
        <taxon>Enterobacteriaceae</taxon>
        <taxon>Citrobacter</taxon>
        <taxon>Citrobacter freundii complex</taxon>
    </lineage>
</organism>
<dbReference type="InterPro" id="IPR050077">
    <property type="entry name" value="LexA_repressor"/>
</dbReference>
<dbReference type="Proteomes" id="UP000855471">
    <property type="component" value="Unassembled WGS sequence"/>
</dbReference>
<dbReference type="OrthoDB" id="9787787at2"/>